<accession>A0A6G0KRT6</accession>
<protein>
    <submittedName>
        <fullName evidence="2">Uncharacterized protein</fullName>
    </submittedName>
</protein>
<feature type="region of interest" description="Disordered" evidence="1">
    <location>
        <begin position="62"/>
        <end position="124"/>
    </location>
</feature>
<comment type="caution">
    <text evidence="2">The sequence shown here is derived from an EMBL/GenBank/DDBJ whole genome shotgun (WGS) entry which is preliminary data.</text>
</comment>
<dbReference type="AlphaFoldDB" id="A0A6G0KRT6"/>
<feature type="compositionally biased region" description="Low complexity" evidence="1">
    <location>
        <begin position="88"/>
        <end position="99"/>
    </location>
</feature>
<dbReference type="Proteomes" id="UP000488956">
    <property type="component" value="Unassembled WGS sequence"/>
</dbReference>
<reference evidence="2 3" key="1">
    <citation type="submission" date="2018-09" db="EMBL/GenBank/DDBJ databases">
        <title>Genomic investigation of the strawberry pathogen Phytophthora fragariae indicates pathogenicity is determined by transcriptional variation in three key races.</title>
        <authorList>
            <person name="Adams T.M."/>
            <person name="Armitage A.D."/>
            <person name="Sobczyk M.K."/>
            <person name="Bates H.J."/>
            <person name="Dunwell J.M."/>
            <person name="Nellist C.F."/>
            <person name="Harrison R.J."/>
        </authorList>
    </citation>
    <scope>NUCLEOTIDE SEQUENCE [LARGE SCALE GENOMIC DNA]</scope>
    <source>
        <strain evidence="2 3">ONT-3</strain>
    </source>
</reference>
<evidence type="ECO:0000256" key="1">
    <source>
        <dbReference type="SAM" id="MobiDB-lite"/>
    </source>
</evidence>
<sequence length="201" mass="22155">MKAAVRAGGATGKEAAADSQRGKIAVASSFKIMGGVSKVTANADSHDIARVAIVRLRRAGQGRWQRLSVKDRPPQKSRSTKTKNSKASSELSLRSVESVTSRRRTRAREAERTPSRTLRRSGVVQQQLNEGIHLIPRVNHLLVKKPLSKEVAQKQQSGSNSQLKQPESPNYWCLASTGPTAEDRWKGEHKGRARTWARSTQ</sequence>
<dbReference type="EMBL" id="QXFX01001093">
    <property type="protein sequence ID" value="KAE9096856.1"/>
    <property type="molecule type" value="Genomic_DNA"/>
</dbReference>
<name>A0A6G0KRT6_9STRA</name>
<feature type="region of interest" description="Disordered" evidence="1">
    <location>
        <begin position="1"/>
        <end position="23"/>
    </location>
</feature>
<gene>
    <name evidence="2" type="ORF">PF010_g16182</name>
</gene>
<evidence type="ECO:0000313" key="3">
    <source>
        <dbReference type="Proteomes" id="UP000488956"/>
    </source>
</evidence>
<feature type="compositionally biased region" description="Basic and acidic residues" evidence="1">
    <location>
        <begin position="181"/>
        <end position="190"/>
    </location>
</feature>
<proteinExistence type="predicted"/>
<organism evidence="2 3">
    <name type="scientific">Phytophthora fragariae</name>
    <dbReference type="NCBI Taxonomy" id="53985"/>
    <lineage>
        <taxon>Eukaryota</taxon>
        <taxon>Sar</taxon>
        <taxon>Stramenopiles</taxon>
        <taxon>Oomycota</taxon>
        <taxon>Peronosporomycetes</taxon>
        <taxon>Peronosporales</taxon>
        <taxon>Peronosporaceae</taxon>
        <taxon>Phytophthora</taxon>
    </lineage>
</organism>
<feature type="compositionally biased region" description="Polar residues" evidence="1">
    <location>
        <begin position="153"/>
        <end position="168"/>
    </location>
</feature>
<feature type="region of interest" description="Disordered" evidence="1">
    <location>
        <begin position="149"/>
        <end position="201"/>
    </location>
</feature>
<evidence type="ECO:0000313" key="2">
    <source>
        <dbReference type="EMBL" id="KAE9096856.1"/>
    </source>
</evidence>